<name>A0ABY8BGJ5_9BURK</name>
<evidence type="ECO:0000313" key="2">
    <source>
        <dbReference type="Proteomes" id="UP001216510"/>
    </source>
</evidence>
<proteinExistence type="predicted"/>
<dbReference type="Proteomes" id="UP001216510">
    <property type="component" value="Chromosome"/>
</dbReference>
<protein>
    <submittedName>
        <fullName evidence="1">Uncharacterized protein</fullName>
    </submittedName>
</protein>
<dbReference type="EMBL" id="CP119083">
    <property type="protein sequence ID" value="WEF33832.1"/>
    <property type="molecule type" value="Genomic_DNA"/>
</dbReference>
<sequence>MATGHELLYALCAVSGPCGLPNVDPMRGCGFSAILQQFRSNFAAISQQAGRKSGQVFDAALKTLLLSQVFEGNFSQ</sequence>
<dbReference type="RefSeq" id="WP_277416518.1">
    <property type="nucleotide sequence ID" value="NZ_CP119083.1"/>
</dbReference>
<reference evidence="1 2" key="1">
    <citation type="submission" date="2023-02" db="EMBL/GenBank/DDBJ databases">
        <title>Gemone sequence of Telluria chitinolytica ACM 3522T.</title>
        <authorList>
            <person name="Frediansyah A."/>
            <person name="Miess H."/>
            <person name="Gross H."/>
        </authorList>
    </citation>
    <scope>NUCLEOTIDE SEQUENCE [LARGE SCALE GENOMIC DNA]</scope>
    <source>
        <strain evidence="1 2">ACM 3522</strain>
    </source>
</reference>
<gene>
    <name evidence="1" type="ORF">PX653_03350</name>
</gene>
<organism evidence="1 2">
    <name type="scientific">Pseudoduganella chitinolytica</name>
    <dbReference type="NCBI Taxonomy" id="34070"/>
    <lineage>
        <taxon>Bacteria</taxon>
        <taxon>Pseudomonadati</taxon>
        <taxon>Pseudomonadota</taxon>
        <taxon>Betaproteobacteria</taxon>
        <taxon>Burkholderiales</taxon>
        <taxon>Oxalobacteraceae</taxon>
        <taxon>Telluria group</taxon>
        <taxon>Pseudoduganella</taxon>
    </lineage>
</organism>
<accession>A0ABY8BGJ5</accession>
<keyword evidence="2" id="KW-1185">Reference proteome</keyword>
<evidence type="ECO:0000313" key="1">
    <source>
        <dbReference type="EMBL" id="WEF33832.1"/>
    </source>
</evidence>